<reference evidence="2" key="1">
    <citation type="submission" date="2021-01" db="EMBL/GenBank/DDBJ databases">
        <authorList>
            <person name="Corre E."/>
            <person name="Pelletier E."/>
            <person name="Niang G."/>
            <person name="Scheremetjew M."/>
            <person name="Finn R."/>
            <person name="Kale V."/>
            <person name="Holt S."/>
            <person name="Cochrane G."/>
            <person name="Meng A."/>
            <person name="Brown T."/>
            <person name="Cohen L."/>
        </authorList>
    </citation>
    <scope>NUCLEOTIDE SEQUENCE</scope>
    <source>
        <strain evidence="2">CCMP2078</strain>
    </source>
</reference>
<accession>A0A7R9YGS7</accession>
<organism evidence="2">
    <name type="scientific">Pinguiococcus pyrenoidosus</name>
    <dbReference type="NCBI Taxonomy" id="172671"/>
    <lineage>
        <taxon>Eukaryota</taxon>
        <taxon>Sar</taxon>
        <taxon>Stramenopiles</taxon>
        <taxon>Ochrophyta</taxon>
        <taxon>Pinguiophyceae</taxon>
        <taxon>Pinguiochrysidales</taxon>
        <taxon>Pinguiochrysidaceae</taxon>
        <taxon>Pinguiococcus</taxon>
    </lineage>
</organism>
<feature type="region of interest" description="Disordered" evidence="1">
    <location>
        <begin position="268"/>
        <end position="383"/>
    </location>
</feature>
<dbReference type="AlphaFoldDB" id="A0A7R9YGS7"/>
<gene>
    <name evidence="2" type="ORF">PPYR1160_LOCUS14893</name>
</gene>
<dbReference type="Gene3D" id="3.40.1740.10">
    <property type="entry name" value="VC0467-like"/>
    <property type="match status" value="1"/>
</dbReference>
<proteinExistence type="predicted"/>
<evidence type="ECO:0000313" key="2">
    <source>
        <dbReference type="EMBL" id="CAD8265390.1"/>
    </source>
</evidence>
<dbReference type="PANTHER" id="PTHR31984">
    <property type="entry name" value="TRANSPORTER, PUTATIVE (DUF179)-RELATED"/>
    <property type="match status" value="1"/>
</dbReference>
<dbReference type="SUPFAM" id="SSF143456">
    <property type="entry name" value="VC0467-like"/>
    <property type="match status" value="1"/>
</dbReference>
<name>A0A7R9YGS7_9STRA</name>
<protein>
    <submittedName>
        <fullName evidence="2">Uncharacterized protein</fullName>
    </submittedName>
</protein>
<dbReference type="PANTHER" id="PTHR31984:SF17">
    <property type="entry name" value="TRANSCRIPTIONAL REGULATOR"/>
    <property type="match status" value="1"/>
</dbReference>
<dbReference type="Pfam" id="PF02622">
    <property type="entry name" value="DUF179"/>
    <property type="match status" value="1"/>
</dbReference>
<dbReference type="EMBL" id="HBEA01019602">
    <property type="protein sequence ID" value="CAD8265390.1"/>
    <property type="molecule type" value="Transcribed_RNA"/>
</dbReference>
<dbReference type="InterPro" id="IPR003774">
    <property type="entry name" value="AlgH-like"/>
</dbReference>
<feature type="compositionally biased region" description="Polar residues" evidence="1">
    <location>
        <begin position="330"/>
        <end position="343"/>
    </location>
</feature>
<sequence>MRAGSPVPQVYRLENPSLGCVLLAPKEEYNHFLREAAVFIYEWDSFADDTEPMAKGVIVDQVTAFELGEMAPALEGTPLGGNKLYTGGEAGNNAVIMMHEHEGIQGSRPIGNGLFVGGVSHAQELVGSGALPASDFKFFFNHCVWTRRQLQDMVDIGGWTAAWTPKELIMRQENKMAWRFIRSSLVSQSQQSSADENTMTPSALADGRDAEALLMASAVRNPGVDFSINIGGADDEDLEHDDSLFDFPDAPSASFSMVELRASRMPTPGLAEGAREVQTFEDDPSLYDEIRHTRSATSLPRKSRPIRSPTWSRSQPLEDDPSLYDGLRPSRSTVAPAWSSSQTLEDDPSLYEGLRRSSPSSPLPEKRLRSSGWPTFGTDWTGL</sequence>
<evidence type="ECO:0000256" key="1">
    <source>
        <dbReference type="SAM" id="MobiDB-lite"/>
    </source>
</evidence>